<gene>
    <name evidence="1" type="ORF">CR513_26530</name>
</gene>
<evidence type="ECO:0000313" key="2">
    <source>
        <dbReference type="Proteomes" id="UP000257109"/>
    </source>
</evidence>
<feature type="non-terminal residue" evidence="1">
    <location>
        <position position="1"/>
    </location>
</feature>
<proteinExistence type="predicted"/>
<protein>
    <submittedName>
        <fullName evidence="1">Uncharacterized protein</fullName>
    </submittedName>
</protein>
<comment type="caution">
    <text evidence="1">The sequence shown here is derived from an EMBL/GenBank/DDBJ whole genome shotgun (WGS) entry which is preliminary data.</text>
</comment>
<name>A0A371GMD2_MUCPR</name>
<evidence type="ECO:0000313" key="1">
    <source>
        <dbReference type="EMBL" id="RDX91483.1"/>
    </source>
</evidence>
<dbReference type="Proteomes" id="UP000257109">
    <property type="component" value="Unassembled WGS sequence"/>
</dbReference>
<accession>A0A371GMD2</accession>
<keyword evidence="2" id="KW-1185">Reference proteome</keyword>
<dbReference type="EMBL" id="QJKJ01005110">
    <property type="protein sequence ID" value="RDX91483.1"/>
    <property type="molecule type" value="Genomic_DNA"/>
</dbReference>
<sequence length="73" mass="8136">MSKKVGGRMKLVVVDEGWSNDALLMDFDGVLNNLSKNKGSTSAKEAWSTLQEEFQGSVRYMPLNFKLYDVSSS</sequence>
<dbReference type="AlphaFoldDB" id="A0A371GMD2"/>
<organism evidence="1 2">
    <name type="scientific">Mucuna pruriens</name>
    <name type="common">Velvet bean</name>
    <name type="synonym">Dolichos pruriens</name>
    <dbReference type="NCBI Taxonomy" id="157652"/>
    <lineage>
        <taxon>Eukaryota</taxon>
        <taxon>Viridiplantae</taxon>
        <taxon>Streptophyta</taxon>
        <taxon>Embryophyta</taxon>
        <taxon>Tracheophyta</taxon>
        <taxon>Spermatophyta</taxon>
        <taxon>Magnoliopsida</taxon>
        <taxon>eudicotyledons</taxon>
        <taxon>Gunneridae</taxon>
        <taxon>Pentapetalae</taxon>
        <taxon>rosids</taxon>
        <taxon>fabids</taxon>
        <taxon>Fabales</taxon>
        <taxon>Fabaceae</taxon>
        <taxon>Papilionoideae</taxon>
        <taxon>50 kb inversion clade</taxon>
        <taxon>NPAAA clade</taxon>
        <taxon>indigoferoid/millettioid clade</taxon>
        <taxon>Phaseoleae</taxon>
        <taxon>Mucuna</taxon>
    </lineage>
</organism>
<reference evidence="1" key="1">
    <citation type="submission" date="2018-05" db="EMBL/GenBank/DDBJ databases">
        <title>Draft genome of Mucuna pruriens seed.</title>
        <authorList>
            <person name="Nnadi N.E."/>
            <person name="Vos R."/>
            <person name="Hasami M.H."/>
            <person name="Devisetty U.K."/>
            <person name="Aguiy J.C."/>
        </authorList>
    </citation>
    <scope>NUCLEOTIDE SEQUENCE [LARGE SCALE GENOMIC DNA]</scope>
    <source>
        <strain evidence="1">JCA_2017</strain>
    </source>
</reference>